<proteinExistence type="predicted"/>
<dbReference type="EMBL" id="JBICBM010000029">
    <property type="protein sequence ID" value="MFF9887397.1"/>
    <property type="molecule type" value="Genomic_DNA"/>
</dbReference>
<evidence type="ECO:0000256" key="1">
    <source>
        <dbReference type="SAM" id="Phobius"/>
    </source>
</evidence>
<accession>A0ABW6Z8A7</accession>
<dbReference type="Proteomes" id="UP001603418">
    <property type="component" value="Unassembled WGS sequence"/>
</dbReference>
<keyword evidence="1" id="KW-0812">Transmembrane</keyword>
<keyword evidence="1" id="KW-0472">Membrane</keyword>
<protein>
    <recommendedName>
        <fullName evidence="4">Integral membrane protein</fullName>
    </recommendedName>
</protein>
<gene>
    <name evidence="2" type="ORF">ACF1HC_38405</name>
</gene>
<feature type="transmembrane region" description="Helical" evidence="1">
    <location>
        <begin position="44"/>
        <end position="64"/>
    </location>
</feature>
<evidence type="ECO:0000313" key="3">
    <source>
        <dbReference type="Proteomes" id="UP001603418"/>
    </source>
</evidence>
<evidence type="ECO:0000313" key="2">
    <source>
        <dbReference type="EMBL" id="MFF9887397.1"/>
    </source>
</evidence>
<organism evidence="2 3">
    <name type="scientific">Streptomyces eurythermus</name>
    <dbReference type="NCBI Taxonomy" id="42237"/>
    <lineage>
        <taxon>Bacteria</taxon>
        <taxon>Bacillati</taxon>
        <taxon>Actinomycetota</taxon>
        <taxon>Actinomycetes</taxon>
        <taxon>Kitasatosporales</taxon>
        <taxon>Streptomycetaceae</taxon>
        <taxon>Streptomyces</taxon>
    </lineage>
</organism>
<name>A0ABW6Z8A7_9ACTN</name>
<evidence type="ECO:0008006" key="4">
    <source>
        <dbReference type="Google" id="ProtNLM"/>
    </source>
</evidence>
<feature type="transmembrane region" description="Helical" evidence="1">
    <location>
        <begin position="20"/>
        <end position="38"/>
    </location>
</feature>
<dbReference type="RefSeq" id="WP_030793486.1">
    <property type="nucleotide sequence ID" value="NZ_JBFACJ010000036.1"/>
</dbReference>
<comment type="caution">
    <text evidence="2">The sequence shown here is derived from an EMBL/GenBank/DDBJ whole genome shotgun (WGS) entry which is preliminary data.</text>
</comment>
<keyword evidence="1" id="KW-1133">Transmembrane helix</keyword>
<keyword evidence="3" id="KW-1185">Reference proteome</keyword>
<reference evidence="2 3" key="1">
    <citation type="submission" date="2024-10" db="EMBL/GenBank/DDBJ databases">
        <title>The Natural Products Discovery Center: Release of the First 8490 Sequenced Strains for Exploring Actinobacteria Biosynthetic Diversity.</title>
        <authorList>
            <person name="Kalkreuter E."/>
            <person name="Kautsar S.A."/>
            <person name="Yang D."/>
            <person name="Bader C.D."/>
            <person name="Teijaro C.N."/>
            <person name="Fluegel L."/>
            <person name="Davis C.M."/>
            <person name="Simpson J.R."/>
            <person name="Lauterbach L."/>
            <person name="Steele A.D."/>
            <person name="Gui C."/>
            <person name="Meng S."/>
            <person name="Li G."/>
            <person name="Viehrig K."/>
            <person name="Ye F."/>
            <person name="Su P."/>
            <person name="Kiefer A.F."/>
            <person name="Nichols A."/>
            <person name="Cepeda A.J."/>
            <person name="Yan W."/>
            <person name="Fan B."/>
            <person name="Jiang Y."/>
            <person name="Adhikari A."/>
            <person name="Zheng C.-J."/>
            <person name="Schuster L."/>
            <person name="Cowan T.M."/>
            <person name="Smanski M.J."/>
            <person name="Chevrette M.G."/>
            <person name="De Carvalho L.P.S."/>
            <person name="Shen B."/>
        </authorList>
    </citation>
    <scope>NUCLEOTIDE SEQUENCE [LARGE SCALE GENOMIC DNA]</scope>
    <source>
        <strain evidence="2 3">NPDC013366</strain>
    </source>
</reference>
<sequence>MGRTFENLYGSRQAIRRNALIVTLASLVAYALSVLLWAKGGLGAAYPLLIVVAVADAVCLLVYLSFRNKRPGGKGEGS</sequence>